<dbReference type="EMBL" id="JASZYV010000003">
    <property type="protein sequence ID" value="MDM0046468.1"/>
    <property type="molecule type" value="Genomic_DNA"/>
</dbReference>
<gene>
    <name evidence="2" type="ORF">QTH91_18400</name>
</gene>
<organism evidence="2 3">
    <name type="scientific">Variovorax dokdonensis</name>
    <dbReference type="NCBI Taxonomy" id="344883"/>
    <lineage>
        <taxon>Bacteria</taxon>
        <taxon>Pseudomonadati</taxon>
        <taxon>Pseudomonadota</taxon>
        <taxon>Betaproteobacteria</taxon>
        <taxon>Burkholderiales</taxon>
        <taxon>Comamonadaceae</taxon>
        <taxon>Variovorax</taxon>
    </lineage>
</organism>
<dbReference type="RefSeq" id="WP_286661534.1">
    <property type="nucleotide sequence ID" value="NZ_JASZYV010000003.1"/>
</dbReference>
<evidence type="ECO:0000313" key="3">
    <source>
        <dbReference type="Proteomes" id="UP001174908"/>
    </source>
</evidence>
<proteinExistence type="predicted"/>
<keyword evidence="3" id="KW-1185">Reference proteome</keyword>
<evidence type="ECO:0000259" key="1">
    <source>
        <dbReference type="Pfam" id="PF01590"/>
    </source>
</evidence>
<accession>A0ABT7NEU2</accession>
<comment type="caution">
    <text evidence="2">The sequence shown here is derived from an EMBL/GenBank/DDBJ whole genome shotgun (WGS) entry which is preliminary data.</text>
</comment>
<protein>
    <submittedName>
        <fullName evidence="2">GAF domain-containing protein</fullName>
    </submittedName>
</protein>
<dbReference type="InterPro" id="IPR003018">
    <property type="entry name" value="GAF"/>
</dbReference>
<dbReference type="SUPFAM" id="SSF55781">
    <property type="entry name" value="GAF domain-like"/>
    <property type="match status" value="1"/>
</dbReference>
<evidence type="ECO:0000313" key="2">
    <source>
        <dbReference type="EMBL" id="MDM0046468.1"/>
    </source>
</evidence>
<sequence length="150" mass="15934">MNATGLESDFIMPRMQRSIAASRNAARETTEDSGAAEGSVLGAVALAEQTISELLRLLEEHMSVRAAFVARQPNDDANSAGPADGACDQGEGTGVGMPIRLADGNIFGMLCFFRAGDQAQLDDRDVRRLQMSARLAARMIDGHYAHGIPA</sequence>
<feature type="domain" description="GAF" evidence="1">
    <location>
        <begin position="84"/>
        <end position="138"/>
    </location>
</feature>
<name>A0ABT7NEU2_9BURK</name>
<reference evidence="2" key="1">
    <citation type="submission" date="2023-06" db="EMBL/GenBank/DDBJ databases">
        <authorList>
            <person name="Jiang Y."/>
            <person name="Liu Q."/>
        </authorList>
    </citation>
    <scope>NUCLEOTIDE SEQUENCE</scope>
    <source>
        <strain evidence="2">CGMCC 1.12089</strain>
    </source>
</reference>
<dbReference type="Proteomes" id="UP001174908">
    <property type="component" value="Unassembled WGS sequence"/>
</dbReference>
<dbReference type="Pfam" id="PF01590">
    <property type="entry name" value="GAF"/>
    <property type="match status" value="1"/>
</dbReference>